<proteinExistence type="predicted"/>
<accession>A0ABR1USQ6</accession>
<keyword evidence="2" id="KW-1133">Transmembrane helix</keyword>
<feature type="region of interest" description="Disordered" evidence="1">
    <location>
        <begin position="77"/>
        <end position="173"/>
    </location>
</feature>
<gene>
    <name evidence="3" type="ORF">PG994_008332</name>
</gene>
<feature type="transmembrane region" description="Helical" evidence="2">
    <location>
        <begin position="29"/>
        <end position="54"/>
    </location>
</feature>
<keyword evidence="2" id="KW-0472">Membrane</keyword>
<evidence type="ECO:0000313" key="4">
    <source>
        <dbReference type="Proteomes" id="UP001480595"/>
    </source>
</evidence>
<reference evidence="3 4" key="1">
    <citation type="submission" date="2023-01" db="EMBL/GenBank/DDBJ databases">
        <title>Analysis of 21 Apiospora genomes using comparative genomics revels a genus with tremendous synthesis potential of carbohydrate active enzymes and secondary metabolites.</title>
        <authorList>
            <person name="Sorensen T."/>
        </authorList>
    </citation>
    <scope>NUCLEOTIDE SEQUENCE [LARGE SCALE GENOMIC DNA]</scope>
    <source>
        <strain evidence="3 4">CBS 135458</strain>
    </source>
</reference>
<protein>
    <submittedName>
        <fullName evidence="3">Uncharacterized protein</fullName>
    </submittedName>
</protein>
<evidence type="ECO:0000313" key="3">
    <source>
        <dbReference type="EMBL" id="KAK8061966.1"/>
    </source>
</evidence>
<dbReference type="Proteomes" id="UP001480595">
    <property type="component" value="Unassembled WGS sequence"/>
</dbReference>
<dbReference type="GeneID" id="92092804"/>
<evidence type="ECO:0000256" key="2">
    <source>
        <dbReference type="SAM" id="Phobius"/>
    </source>
</evidence>
<feature type="compositionally biased region" description="Acidic residues" evidence="1">
    <location>
        <begin position="101"/>
        <end position="111"/>
    </location>
</feature>
<comment type="caution">
    <text evidence="3">The sequence shown here is derived from an EMBL/GenBank/DDBJ whole genome shotgun (WGS) entry which is preliminary data.</text>
</comment>
<dbReference type="RefSeq" id="XP_066715228.1">
    <property type="nucleotide sequence ID" value="XM_066859741.1"/>
</dbReference>
<sequence>MEPIAASPTCNNNPPSAYYSSGPEHPGRYMLFVWGVLMLVILLAYIALTLFMVLEERDYGRRQEQLIEAWRVACIQSPSQPPPEEQERDIERSPLTRSGDEGDDEDTDTTEEEHTVILHSGGYGSTDSHPPFNPPQIYGNHVPDPDHRVVDGAGTARRRRILPGHHQRTRTRA</sequence>
<keyword evidence="2" id="KW-0812">Transmembrane</keyword>
<organism evidence="3 4">
    <name type="scientific">Apiospora phragmitis</name>
    <dbReference type="NCBI Taxonomy" id="2905665"/>
    <lineage>
        <taxon>Eukaryota</taxon>
        <taxon>Fungi</taxon>
        <taxon>Dikarya</taxon>
        <taxon>Ascomycota</taxon>
        <taxon>Pezizomycotina</taxon>
        <taxon>Sordariomycetes</taxon>
        <taxon>Xylariomycetidae</taxon>
        <taxon>Amphisphaeriales</taxon>
        <taxon>Apiosporaceae</taxon>
        <taxon>Apiospora</taxon>
    </lineage>
</organism>
<name>A0ABR1USQ6_9PEZI</name>
<evidence type="ECO:0000256" key="1">
    <source>
        <dbReference type="SAM" id="MobiDB-lite"/>
    </source>
</evidence>
<feature type="compositionally biased region" description="Basic residues" evidence="1">
    <location>
        <begin position="156"/>
        <end position="173"/>
    </location>
</feature>
<keyword evidence="4" id="KW-1185">Reference proteome</keyword>
<dbReference type="EMBL" id="JAQQWL010000008">
    <property type="protein sequence ID" value="KAK8061966.1"/>
    <property type="molecule type" value="Genomic_DNA"/>
</dbReference>
<feature type="compositionally biased region" description="Basic and acidic residues" evidence="1">
    <location>
        <begin position="89"/>
        <end position="100"/>
    </location>
</feature>